<evidence type="ECO:0000313" key="13">
    <source>
        <dbReference type="EMBL" id="NAS19222.1"/>
    </source>
</evidence>
<evidence type="ECO:0000313" key="14">
    <source>
        <dbReference type="EMBL" id="PPV12093.1"/>
    </source>
</evidence>
<dbReference type="InterPro" id="IPR039420">
    <property type="entry name" value="WalR-like"/>
</dbReference>
<comment type="caution">
    <text evidence="14">The sequence shown here is derived from an EMBL/GenBank/DDBJ whole genome shotgun (WGS) entry which is preliminary data.</text>
</comment>
<dbReference type="PANTHER" id="PTHR48111:SF40">
    <property type="entry name" value="PHOSPHATE REGULON TRANSCRIPTIONAL REGULATORY PROTEIN PHOB"/>
    <property type="match status" value="1"/>
</dbReference>
<evidence type="ECO:0000256" key="5">
    <source>
        <dbReference type="ARBA" id="ARBA00023125"/>
    </source>
</evidence>
<dbReference type="InterPro" id="IPR036388">
    <property type="entry name" value="WH-like_DNA-bd_sf"/>
</dbReference>
<dbReference type="PROSITE" id="PS50110">
    <property type="entry name" value="RESPONSE_REGULATORY"/>
    <property type="match status" value="1"/>
</dbReference>
<dbReference type="Proteomes" id="UP000321089">
    <property type="component" value="Unassembled WGS sequence"/>
</dbReference>
<dbReference type="PANTHER" id="PTHR48111">
    <property type="entry name" value="REGULATOR OF RPOS"/>
    <property type="match status" value="1"/>
</dbReference>
<evidence type="ECO:0000313" key="17">
    <source>
        <dbReference type="Proteomes" id="UP000474042"/>
    </source>
</evidence>
<dbReference type="Proteomes" id="UP000238081">
    <property type="component" value="Unassembled WGS sequence"/>
</dbReference>
<sequence>MKDIKRIIIIDDDKELCNLLKKCLENDNYVISMAHSGIKGLEMVRKGDYHLVILDVMLPQLSGLTVLTEIRQSMNMPVLMLSAKDQELDKVLGLKSGADDYLTKPFGLSELSARVDSLIRRFTTLGGQDTTINELSYGNIHIDLIKRIVIKNGNEVILTAKEFELISFLASHPEHVFSKKQIYQQVWQDDYIYNDNNIMALIRRTRKKIEDDPDNPVLIQTAWGVGYRFHWEGN</sequence>
<dbReference type="SUPFAM" id="SSF46894">
    <property type="entry name" value="C-terminal effector domain of the bipartite response regulators"/>
    <property type="match status" value="1"/>
</dbReference>
<evidence type="ECO:0000256" key="8">
    <source>
        <dbReference type="PROSITE-ProRule" id="PRU00169"/>
    </source>
</evidence>
<dbReference type="GO" id="GO:0005829">
    <property type="term" value="C:cytosol"/>
    <property type="evidence" value="ECO:0007669"/>
    <property type="project" value="TreeGrafter"/>
</dbReference>
<evidence type="ECO:0000259" key="10">
    <source>
        <dbReference type="PROSITE" id="PS50110"/>
    </source>
</evidence>
<proteinExistence type="predicted"/>
<dbReference type="SUPFAM" id="SSF52172">
    <property type="entry name" value="CheY-like"/>
    <property type="match status" value="1"/>
</dbReference>
<dbReference type="InterPro" id="IPR016032">
    <property type="entry name" value="Sig_transdc_resp-reg_C-effctor"/>
</dbReference>
<dbReference type="SMART" id="SM00448">
    <property type="entry name" value="REC"/>
    <property type="match status" value="1"/>
</dbReference>
<evidence type="ECO:0000313" key="12">
    <source>
        <dbReference type="EMBL" id="GEQ22896.1"/>
    </source>
</evidence>
<feature type="domain" description="Response regulatory" evidence="10">
    <location>
        <begin position="6"/>
        <end position="119"/>
    </location>
</feature>
<dbReference type="Gene3D" id="3.40.50.2300">
    <property type="match status" value="1"/>
</dbReference>
<dbReference type="InterPro" id="IPR001867">
    <property type="entry name" value="OmpR/PhoB-type_DNA-bd"/>
</dbReference>
<evidence type="ECO:0000313" key="16">
    <source>
        <dbReference type="Proteomes" id="UP000321089"/>
    </source>
</evidence>
<protein>
    <recommendedName>
        <fullName evidence="1">Stage 0 sporulation protein A homolog</fullName>
    </recommendedName>
</protein>
<accession>A0A2S7F5B9</accession>
<comment type="function">
    <text evidence="7">May play the central regulatory role in sporulation. It may be an element of the effector pathway responsible for the activation of sporulation genes in response to nutritional stress. Spo0A may act in concert with spo0H (a sigma factor) to control the expression of some genes that are critical to the sporulation process.</text>
</comment>
<evidence type="ECO:0000256" key="3">
    <source>
        <dbReference type="ARBA" id="ARBA00023012"/>
    </source>
</evidence>
<evidence type="ECO:0000256" key="6">
    <source>
        <dbReference type="ARBA" id="ARBA00023163"/>
    </source>
</evidence>
<keyword evidence="6" id="KW-0804">Transcription</keyword>
<keyword evidence="4" id="KW-0805">Transcription regulation</keyword>
<keyword evidence="2 8" id="KW-0597">Phosphoprotein</keyword>
<dbReference type="Gene3D" id="1.10.10.10">
    <property type="entry name" value="Winged helix-like DNA-binding domain superfamily/Winged helix DNA-binding domain"/>
    <property type="match status" value="1"/>
</dbReference>
<dbReference type="CDD" id="cd00383">
    <property type="entry name" value="trans_reg_C"/>
    <property type="match status" value="1"/>
</dbReference>
<dbReference type="EMBL" id="LRDH01000162">
    <property type="protein sequence ID" value="PPV12093.1"/>
    <property type="molecule type" value="Genomic_DNA"/>
</dbReference>
<evidence type="ECO:0000256" key="9">
    <source>
        <dbReference type="PROSITE-ProRule" id="PRU01091"/>
    </source>
</evidence>
<dbReference type="PROSITE" id="PS51755">
    <property type="entry name" value="OMPR_PHOB"/>
    <property type="match status" value="1"/>
</dbReference>
<feature type="domain" description="OmpR/PhoB-type" evidence="11">
    <location>
        <begin position="132"/>
        <end position="231"/>
    </location>
</feature>
<evidence type="ECO:0000256" key="4">
    <source>
        <dbReference type="ARBA" id="ARBA00023015"/>
    </source>
</evidence>
<dbReference type="Pfam" id="PF00486">
    <property type="entry name" value="Trans_reg_C"/>
    <property type="match status" value="1"/>
</dbReference>
<reference evidence="12 16" key="2">
    <citation type="submission" date="2019-07" db="EMBL/GenBank/DDBJ databases">
        <title>Whole genome shotgun sequence of Clostridium butyricum NBRC 3858.</title>
        <authorList>
            <person name="Hosoyama A."/>
            <person name="Uohara A."/>
            <person name="Ohji S."/>
            <person name="Ichikawa N."/>
        </authorList>
    </citation>
    <scope>NUCLEOTIDE SEQUENCE [LARGE SCALE GENOMIC DNA]</scope>
    <source>
        <strain evidence="12 16">NBRC 3858</strain>
    </source>
</reference>
<evidence type="ECO:0000313" key="15">
    <source>
        <dbReference type="Proteomes" id="UP000238081"/>
    </source>
</evidence>
<dbReference type="GO" id="GO:0006355">
    <property type="term" value="P:regulation of DNA-templated transcription"/>
    <property type="evidence" value="ECO:0007669"/>
    <property type="project" value="InterPro"/>
</dbReference>
<dbReference type="InterPro" id="IPR011006">
    <property type="entry name" value="CheY-like_superfamily"/>
</dbReference>
<evidence type="ECO:0000259" key="11">
    <source>
        <dbReference type="PROSITE" id="PS51755"/>
    </source>
</evidence>
<gene>
    <name evidence="14" type="ORF">AWN73_06045</name>
    <name evidence="12" type="ORF">CBU02nite_34020</name>
    <name evidence="13" type="ORF">GND98_015500</name>
</gene>
<dbReference type="EMBL" id="WOFV02000061">
    <property type="protein sequence ID" value="NAS19222.1"/>
    <property type="molecule type" value="Genomic_DNA"/>
</dbReference>
<dbReference type="FunFam" id="3.40.50.2300:FF:000001">
    <property type="entry name" value="DNA-binding response regulator PhoB"/>
    <property type="match status" value="1"/>
</dbReference>
<evidence type="ECO:0000256" key="2">
    <source>
        <dbReference type="ARBA" id="ARBA00022553"/>
    </source>
</evidence>
<dbReference type="InterPro" id="IPR001789">
    <property type="entry name" value="Sig_transdc_resp-reg_receiver"/>
</dbReference>
<reference evidence="13 17" key="3">
    <citation type="submission" date="2020-01" db="EMBL/GenBank/DDBJ databases">
        <title>Genome sequence of a 1,3-propanediol producer, Clostridium butyricum S3.</title>
        <authorList>
            <person name="Zhou J."/>
        </authorList>
    </citation>
    <scope>NUCLEOTIDE SEQUENCE [LARGE SCALE GENOMIC DNA]</scope>
    <source>
        <strain evidence="13 17">S3</strain>
    </source>
</reference>
<dbReference type="Gene3D" id="6.10.250.690">
    <property type="match status" value="1"/>
</dbReference>
<dbReference type="AlphaFoldDB" id="A0A2S7F5B9"/>
<evidence type="ECO:0000256" key="7">
    <source>
        <dbReference type="ARBA" id="ARBA00024867"/>
    </source>
</evidence>
<feature type="modified residue" description="4-aspartylphosphate" evidence="8">
    <location>
        <position position="55"/>
    </location>
</feature>
<reference evidence="14 15" key="1">
    <citation type="submission" date="2016-01" db="EMBL/GenBank/DDBJ databases">
        <title>Characterization of the Clostridium difficile lineages that are prevalent in Hong Kong and China.</title>
        <authorList>
            <person name="Kwok J.S.-L."/>
            <person name="Lam W.-Y."/>
            <person name="Ip M."/>
            <person name="Chan T.-F."/>
            <person name="Hawkey P.M."/>
            <person name="Tsui S.K.-W."/>
        </authorList>
    </citation>
    <scope>NUCLEOTIDE SEQUENCE [LARGE SCALE GENOMIC DNA]</scope>
    <source>
        <strain evidence="14 15">300064</strain>
    </source>
</reference>
<dbReference type="GO" id="GO:0000156">
    <property type="term" value="F:phosphorelay response regulator activity"/>
    <property type="evidence" value="ECO:0007669"/>
    <property type="project" value="TreeGrafter"/>
</dbReference>
<dbReference type="FunFam" id="1.10.10.10:FF:000018">
    <property type="entry name" value="DNA-binding response regulator ResD"/>
    <property type="match status" value="1"/>
</dbReference>
<keyword evidence="3" id="KW-0902">Two-component regulatory system</keyword>
<dbReference type="EMBL" id="BKBC01000065">
    <property type="protein sequence ID" value="GEQ22896.1"/>
    <property type="molecule type" value="Genomic_DNA"/>
</dbReference>
<organism evidence="14 15">
    <name type="scientific">Clostridium butyricum</name>
    <dbReference type="NCBI Taxonomy" id="1492"/>
    <lineage>
        <taxon>Bacteria</taxon>
        <taxon>Bacillati</taxon>
        <taxon>Bacillota</taxon>
        <taxon>Clostridia</taxon>
        <taxon>Eubacteriales</taxon>
        <taxon>Clostridiaceae</taxon>
        <taxon>Clostridium</taxon>
    </lineage>
</organism>
<dbReference type="GO" id="GO:0000976">
    <property type="term" value="F:transcription cis-regulatory region binding"/>
    <property type="evidence" value="ECO:0007669"/>
    <property type="project" value="TreeGrafter"/>
</dbReference>
<feature type="DNA-binding region" description="OmpR/PhoB-type" evidence="9">
    <location>
        <begin position="132"/>
        <end position="231"/>
    </location>
</feature>
<dbReference type="Pfam" id="PF00072">
    <property type="entry name" value="Response_reg"/>
    <property type="match status" value="1"/>
</dbReference>
<dbReference type="GO" id="GO:0032993">
    <property type="term" value="C:protein-DNA complex"/>
    <property type="evidence" value="ECO:0007669"/>
    <property type="project" value="TreeGrafter"/>
</dbReference>
<evidence type="ECO:0000256" key="1">
    <source>
        <dbReference type="ARBA" id="ARBA00018672"/>
    </source>
</evidence>
<keyword evidence="5 9" id="KW-0238">DNA-binding</keyword>
<dbReference type="Proteomes" id="UP000474042">
    <property type="component" value="Unassembled WGS sequence"/>
</dbReference>
<name>A0A2S7F5B9_CLOBU</name>
<dbReference type="RefSeq" id="WP_043665400.1">
    <property type="nucleotide sequence ID" value="NZ_BKBC01000065.1"/>
</dbReference>
<dbReference type="SMART" id="SM00862">
    <property type="entry name" value="Trans_reg_C"/>
    <property type="match status" value="1"/>
</dbReference>